<evidence type="ECO:0000256" key="11">
    <source>
        <dbReference type="ARBA" id="ARBA00022741"/>
    </source>
</evidence>
<keyword evidence="10 15" id="KW-0660">Purine salvage</keyword>
<dbReference type="GO" id="GO:0046100">
    <property type="term" value="P:hypoxanthine metabolic process"/>
    <property type="evidence" value="ECO:0007669"/>
    <property type="project" value="TreeGrafter"/>
</dbReference>
<dbReference type="GO" id="GO:0000287">
    <property type="term" value="F:magnesium ion binding"/>
    <property type="evidence" value="ECO:0007669"/>
    <property type="project" value="TreeGrafter"/>
</dbReference>
<sequence length="180" mass="19885">MTRPVPQGKAVRVLFDAETIDDRTRVLAKEIVAEMGTEFAVVPVLKGSFMFAADLLRALHAEGAEVEVDFVILSSYGDRTTSSGQVTVQRDISIIVRGKKLLIVDDILESGRTLSFAKDLMSARGAEVQLCVLLDKPKRRENNLQADFVGFECPERFVVGYGMDVANCFRELPFIGVVED</sequence>
<dbReference type="NCBIfam" id="TIGR01203">
    <property type="entry name" value="HGPRTase"/>
    <property type="match status" value="1"/>
</dbReference>
<dbReference type="GO" id="GO:0004422">
    <property type="term" value="F:hypoxanthine phosphoribosyltransferase activity"/>
    <property type="evidence" value="ECO:0007669"/>
    <property type="project" value="InterPro"/>
</dbReference>
<dbReference type="GO" id="GO:0006178">
    <property type="term" value="P:guanine salvage"/>
    <property type="evidence" value="ECO:0007669"/>
    <property type="project" value="TreeGrafter"/>
</dbReference>
<dbReference type="InterPro" id="IPR029057">
    <property type="entry name" value="PRTase-like"/>
</dbReference>
<comment type="catalytic activity">
    <reaction evidence="14">
        <text>IMP + diphosphate = hypoxanthine + 5-phospho-alpha-D-ribose 1-diphosphate</text>
        <dbReference type="Rhea" id="RHEA:17973"/>
        <dbReference type="ChEBI" id="CHEBI:17368"/>
        <dbReference type="ChEBI" id="CHEBI:33019"/>
        <dbReference type="ChEBI" id="CHEBI:58017"/>
        <dbReference type="ChEBI" id="CHEBI:58053"/>
        <dbReference type="EC" id="2.4.2.8"/>
    </reaction>
    <physiologicalReaction direction="right-to-left" evidence="14">
        <dbReference type="Rhea" id="RHEA:17975"/>
    </physiologicalReaction>
</comment>
<evidence type="ECO:0000256" key="1">
    <source>
        <dbReference type="ARBA" id="ARBA00001946"/>
    </source>
</evidence>
<evidence type="ECO:0000256" key="15">
    <source>
        <dbReference type="RuleBase" id="RU364099"/>
    </source>
</evidence>
<dbReference type="InterPro" id="IPR005904">
    <property type="entry name" value="Hxn_phspho_trans"/>
</dbReference>
<keyword evidence="18" id="KW-1185">Reference proteome</keyword>
<dbReference type="PANTHER" id="PTHR43340">
    <property type="entry name" value="HYPOXANTHINE-GUANINE PHOSPHORIBOSYLTRANSFERASE"/>
    <property type="match status" value="1"/>
</dbReference>
<evidence type="ECO:0000256" key="6">
    <source>
        <dbReference type="ARBA" id="ARBA00022490"/>
    </source>
</evidence>
<comment type="catalytic activity">
    <reaction evidence="13">
        <text>GMP + diphosphate = guanine + 5-phospho-alpha-D-ribose 1-diphosphate</text>
        <dbReference type="Rhea" id="RHEA:25424"/>
        <dbReference type="ChEBI" id="CHEBI:16235"/>
        <dbReference type="ChEBI" id="CHEBI:33019"/>
        <dbReference type="ChEBI" id="CHEBI:58017"/>
        <dbReference type="ChEBI" id="CHEBI:58115"/>
        <dbReference type="EC" id="2.4.2.8"/>
    </reaction>
    <physiologicalReaction direction="right-to-left" evidence="13">
        <dbReference type="Rhea" id="RHEA:25426"/>
    </physiologicalReaction>
</comment>
<dbReference type="SUPFAM" id="SSF53271">
    <property type="entry name" value="PRTase-like"/>
    <property type="match status" value="1"/>
</dbReference>
<feature type="domain" description="Phosphoribosyltransferase" evidence="16">
    <location>
        <begin position="21"/>
        <end position="164"/>
    </location>
</feature>
<keyword evidence="9 15" id="KW-0479">Metal-binding</keyword>
<dbReference type="UniPathway" id="UPA00591">
    <property type="reaction ID" value="UER00648"/>
</dbReference>
<comment type="cofactor">
    <cofactor evidence="1 15">
        <name>Mg(2+)</name>
        <dbReference type="ChEBI" id="CHEBI:18420"/>
    </cofactor>
</comment>
<reference evidence="17 18" key="1">
    <citation type="submission" date="2018-05" db="EMBL/GenBank/DDBJ databases">
        <title>Zavarzinia sp. HR-AS.</title>
        <authorList>
            <person name="Lee Y."/>
            <person name="Jeon C.O."/>
        </authorList>
    </citation>
    <scope>NUCLEOTIDE SEQUENCE [LARGE SCALE GENOMIC DNA]</scope>
    <source>
        <strain evidence="17 18">HR-AS</strain>
    </source>
</reference>
<dbReference type="Pfam" id="PF00156">
    <property type="entry name" value="Pribosyltran"/>
    <property type="match status" value="1"/>
</dbReference>
<keyword evidence="11 15" id="KW-0547">Nucleotide-binding</keyword>
<evidence type="ECO:0000256" key="10">
    <source>
        <dbReference type="ARBA" id="ARBA00022726"/>
    </source>
</evidence>
<keyword evidence="6 15" id="KW-0963">Cytoplasm</keyword>
<accession>A0A317EFP2</accession>
<comment type="similarity">
    <text evidence="4 15">Belongs to the purine/pyrimidine phosphoribosyltransferase family.</text>
</comment>
<dbReference type="GO" id="GO:0005829">
    <property type="term" value="C:cytosol"/>
    <property type="evidence" value="ECO:0007669"/>
    <property type="project" value="TreeGrafter"/>
</dbReference>
<dbReference type="GO" id="GO:0006166">
    <property type="term" value="P:purine ribonucleoside salvage"/>
    <property type="evidence" value="ECO:0007669"/>
    <property type="project" value="UniProtKB-KW"/>
</dbReference>
<dbReference type="EMBL" id="QGLE01000002">
    <property type="protein sequence ID" value="PWR25116.1"/>
    <property type="molecule type" value="Genomic_DNA"/>
</dbReference>
<comment type="pathway">
    <text evidence="3 15">Purine metabolism; IMP biosynthesis via salvage pathway; IMP from hypoxanthine: step 1/1.</text>
</comment>
<keyword evidence="8 15" id="KW-0808">Transferase</keyword>
<dbReference type="InterPro" id="IPR000836">
    <property type="entry name" value="PRTase_dom"/>
</dbReference>
<proteinExistence type="inferred from homology"/>
<evidence type="ECO:0000313" key="17">
    <source>
        <dbReference type="EMBL" id="PWR25116.1"/>
    </source>
</evidence>
<evidence type="ECO:0000256" key="14">
    <source>
        <dbReference type="ARBA" id="ARBA00049402"/>
    </source>
</evidence>
<dbReference type="CDD" id="cd06223">
    <property type="entry name" value="PRTases_typeI"/>
    <property type="match status" value="1"/>
</dbReference>
<keyword evidence="7 15" id="KW-0328">Glycosyltransferase</keyword>
<keyword evidence="12 15" id="KW-0460">Magnesium</keyword>
<comment type="subcellular location">
    <subcellularLocation>
        <location evidence="2 15">Cytoplasm</location>
    </subcellularLocation>
</comment>
<dbReference type="InterPro" id="IPR050408">
    <property type="entry name" value="HGPRT"/>
</dbReference>
<evidence type="ECO:0000313" key="18">
    <source>
        <dbReference type="Proteomes" id="UP000245461"/>
    </source>
</evidence>
<protein>
    <recommendedName>
        <fullName evidence="5 15">Hypoxanthine phosphoribosyltransferase</fullName>
        <ecNumber evidence="5 15">2.4.2.8</ecNumber>
    </recommendedName>
</protein>
<dbReference type="AlphaFoldDB" id="A0A317EFP2"/>
<dbReference type="PANTHER" id="PTHR43340:SF1">
    <property type="entry name" value="HYPOXANTHINE PHOSPHORIBOSYLTRANSFERASE"/>
    <property type="match status" value="1"/>
</dbReference>
<dbReference type="Proteomes" id="UP000245461">
    <property type="component" value="Unassembled WGS sequence"/>
</dbReference>
<name>A0A317EFP2_9PROT</name>
<evidence type="ECO:0000256" key="7">
    <source>
        <dbReference type="ARBA" id="ARBA00022676"/>
    </source>
</evidence>
<evidence type="ECO:0000256" key="5">
    <source>
        <dbReference type="ARBA" id="ARBA00011895"/>
    </source>
</evidence>
<dbReference type="GO" id="GO:0032263">
    <property type="term" value="P:GMP salvage"/>
    <property type="evidence" value="ECO:0007669"/>
    <property type="project" value="TreeGrafter"/>
</dbReference>
<comment type="caution">
    <text evidence="17">The sequence shown here is derived from an EMBL/GenBank/DDBJ whole genome shotgun (WGS) entry which is preliminary data.</text>
</comment>
<evidence type="ECO:0000256" key="12">
    <source>
        <dbReference type="ARBA" id="ARBA00022842"/>
    </source>
</evidence>
<dbReference type="OrthoDB" id="9802824at2"/>
<evidence type="ECO:0000256" key="13">
    <source>
        <dbReference type="ARBA" id="ARBA00048811"/>
    </source>
</evidence>
<dbReference type="GO" id="GO:0000166">
    <property type="term" value="F:nucleotide binding"/>
    <property type="evidence" value="ECO:0007669"/>
    <property type="project" value="UniProtKB-KW"/>
</dbReference>
<evidence type="ECO:0000259" key="16">
    <source>
        <dbReference type="Pfam" id="PF00156"/>
    </source>
</evidence>
<evidence type="ECO:0000256" key="4">
    <source>
        <dbReference type="ARBA" id="ARBA00008391"/>
    </source>
</evidence>
<evidence type="ECO:0000256" key="8">
    <source>
        <dbReference type="ARBA" id="ARBA00022679"/>
    </source>
</evidence>
<evidence type="ECO:0000256" key="2">
    <source>
        <dbReference type="ARBA" id="ARBA00004496"/>
    </source>
</evidence>
<dbReference type="RefSeq" id="WP_109903239.1">
    <property type="nucleotide sequence ID" value="NZ_QGLE01000002.1"/>
</dbReference>
<dbReference type="Gene3D" id="3.40.50.2020">
    <property type="match status" value="1"/>
</dbReference>
<dbReference type="EC" id="2.4.2.8" evidence="5 15"/>
<evidence type="ECO:0000256" key="9">
    <source>
        <dbReference type="ARBA" id="ARBA00022723"/>
    </source>
</evidence>
<dbReference type="GO" id="GO:0052657">
    <property type="term" value="F:guanine phosphoribosyltransferase activity"/>
    <property type="evidence" value="ECO:0007669"/>
    <property type="project" value="RHEA"/>
</dbReference>
<dbReference type="GO" id="GO:0032264">
    <property type="term" value="P:IMP salvage"/>
    <property type="evidence" value="ECO:0007669"/>
    <property type="project" value="UniProtKB-UniPathway"/>
</dbReference>
<organism evidence="17 18">
    <name type="scientific">Zavarzinia aquatilis</name>
    <dbReference type="NCBI Taxonomy" id="2211142"/>
    <lineage>
        <taxon>Bacteria</taxon>
        <taxon>Pseudomonadati</taxon>
        <taxon>Pseudomonadota</taxon>
        <taxon>Alphaproteobacteria</taxon>
        <taxon>Rhodospirillales</taxon>
        <taxon>Zavarziniaceae</taxon>
        <taxon>Zavarzinia</taxon>
    </lineage>
</organism>
<evidence type="ECO:0000256" key="3">
    <source>
        <dbReference type="ARBA" id="ARBA00004669"/>
    </source>
</evidence>
<gene>
    <name evidence="17" type="primary">hpt</name>
    <name evidence="17" type="ORF">DKG74_04955</name>
</gene>